<sequence length="68" mass="7958">MNTEYSLLLFPKTQIFEPPSQALAQISDFCNNRMSTIKKLVSNITNRKSILMRRQKNESLRNNLETQL</sequence>
<dbReference type="AlphaFoldDB" id="V6I1R1"/>
<protein>
    <submittedName>
        <fullName evidence="1">Uncharacterized protein</fullName>
    </submittedName>
</protein>
<comment type="caution">
    <text evidence="1">The sequence shown here is derived from an EMBL/GenBank/DDBJ whole genome shotgun (WGS) entry which is preliminary data.</text>
</comment>
<accession>V6I1R1</accession>
<name>V6I1R1_9LEPT</name>
<reference evidence="1" key="1">
    <citation type="submission" date="2013-05" db="EMBL/GenBank/DDBJ databases">
        <authorList>
            <person name="Harkins D.M."/>
            <person name="Durkin A.S."/>
            <person name="Brinkac L.M."/>
            <person name="Haft D.H."/>
            <person name="Selengut J.D."/>
            <person name="Sanka R."/>
            <person name="DePew J."/>
            <person name="Purushe J."/>
            <person name="Hartskeerl R.A."/>
            <person name="Ahmed A."/>
            <person name="van der Linden H."/>
            <person name="Goris M.G.A."/>
            <person name="Vinetz J.M."/>
            <person name="Sutton G.G."/>
            <person name="Nierman W.C."/>
            <person name="Fouts D.E."/>
        </authorList>
    </citation>
    <scope>NUCLEOTIDE SEQUENCE [LARGE SCALE GENOMIC DNA]</scope>
    <source>
        <strain evidence="1">L 60</strain>
    </source>
</reference>
<dbReference type="Proteomes" id="UP000018747">
    <property type="component" value="Unassembled WGS sequence"/>
</dbReference>
<organism evidence="1 2">
    <name type="scientific">Leptospira alexanderi serovar Manhao 3 str. L 60</name>
    <dbReference type="NCBI Taxonomy" id="1049759"/>
    <lineage>
        <taxon>Bacteria</taxon>
        <taxon>Pseudomonadati</taxon>
        <taxon>Spirochaetota</taxon>
        <taxon>Spirochaetia</taxon>
        <taxon>Leptospirales</taxon>
        <taxon>Leptospiraceae</taxon>
        <taxon>Leptospira</taxon>
    </lineage>
</organism>
<evidence type="ECO:0000313" key="1">
    <source>
        <dbReference type="EMBL" id="EQA63317.1"/>
    </source>
</evidence>
<dbReference type="EMBL" id="AHMT02000020">
    <property type="protein sequence ID" value="EQA63317.1"/>
    <property type="molecule type" value="Genomic_DNA"/>
</dbReference>
<evidence type="ECO:0000313" key="2">
    <source>
        <dbReference type="Proteomes" id="UP000018747"/>
    </source>
</evidence>
<gene>
    <name evidence="1" type="ORF">LEP1GSC062_4505</name>
</gene>
<keyword evidence="2" id="KW-1185">Reference proteome</keyword>
<proteinExistence type="predicted"/>